<dbReference type="InterPro" id="IPR002168">
    <property type="entry name" value="Lipase_GDXG_HIS_AS"/>
</dbReference>
<evidence type="ECO:0000256" key="1">
    <source>
        <dbReference type="ARBA" id="ARBA00010515"/>
    </source>
</evidence>
<dbReference type="GO" id="GO:0004806">
    <property type="term" value="F:triacylglycerol lipase activity"/>
    <property type="evidence" value="ECO:0007669"/>
    <property type="project" value="TreeGrafter"/>
</dbReference>
<feature type="active site" evidence="3">
    <location>
        <position position="145"/>
    </location>
</feature>
<organism evidence="5 6">
    <name type="scientific">Kribbella steppae</name>
    <dbReference type="NCBI Taxonomy" id="2512223"/>
    <lineage>
        <taxon>Bacteria</taxon>
        <taxon>Bacillati</taxon>
        <taxon>Actinomycetota</taxon>
        <taxon>Actinomycetes</taxon>
        <taxon>Propionibacteriales</taxon>
        <taxon>Kribbellaceae</taxon>
        <taxon>Kribbella</taxon>
    </lineage>
</organism>
<dbReference type="Proteomes" id="UP000294508">
    <property type="component" value="Unassembled WGS sequence"/>
</dbReference>
<dbReference type="SUPFAM" id="SSF53474">
    <property type="entry name" value="alpha/beta-Hydrolases"/>
    <property type="match status" value="1"/>
</dbReference>
<dbReference type="InterPro" id="IPR033140">
    <property type="entry name" value="Lipase_GDXG_put_SER_AS"/>
</dbReference>
<accession>A0A4R2H7N7</accession>
<proteinExistence type="inferred from homology"/>
<evidence type="ECO:0000256" key="3">
    <source>
        <dbReference type="PROSITE-ProRule" id="PRU10038"/>
    </source>
</evidence>
<protein>
    <submittedName>
        <fullName evidence="5">Acetyl esterase/lipase</fullName>
    </submittedName>
</protein>
<dbReference type="OrthoDB" id="128186at2"/>
<keyword evidence="6" id="KW-1185">Reference proteome</keyword>
<gene>
    <name evidence="5" type="ORF">EV652_111295</name>
</gene>
<dbReference type="InterPro" id="IPR013094">
    <property type="entry name" value="AB_hydrolase_3"/>
</dbReference>
<evidence type="ECO:0000256" key="2">
    <source>
        <dbReference type="ARBA" id="ARBA00022801"/>
    </source>
</evidence>
<sequence>MPSKQSEAVVRHWATARLTSQLPVAEQPDRETADHAWAGLTSEPRDVDYLSVSEVPALWIVPKDAVPDRVLLCMHGGGFLSGSIYSHRKMFGHLAKAVGARALVFDYRLAPEHTHPAQVDDATAVYRWLLDQGVDPARIVFAGDSCGGGLVITTQLRARQQGLPLPAAAMPFSPWVDMEVTGDSYDANRDRDAYFHRDLVRDLAAMYVGEGGDPRDPLVNPLYGDLTGFGPIYIQVGGDEVLVDDARLLYEHARKAGVEARLDVFPDMQHTFQMAAGRAPEADDAIQRMAAWVRPVLHREP</sequence>
<dbReference type="Gene3D" id="3.40.50.1820">
    <property type="entry name" value="alpha/beta hydrolase"/>
    <property type="match status" value="1"/>
</dbReference>
<evidence type="ECO:0000313" key="5">
    <source>
        <dbReference type="EMBL" id="TCO21384.1"/>
    </source>
</evidence>
<dbReference type="PANTHER" id="PTHR48081:SF30">
    <property type="entry name" value="ACETYL-HYDROLASE LIPR-RELATED"/>
    <property type="match status" value="1"/>
</dbReference>
<evidence type="ECO:0000259" key="4">
    <source>
        <dbReference type="Pfam" id="PF07859"/>
    </source>
</evidence>
<feature type="domain" description="Alpha/beta hydrolase fold-3" evidence="4">
    <location>
        <begin position="71"/>
        <end position="273"/>
    </location>
</feature>
<dbReference type="InterPro" id="IPR029058">
    <property type="entry name" value="AB_hydrolase_fold"/>
</dbReference>
<reference evidence="5 6" key="1">
    <citation type="journal article" date="2015" name="Stand. Genomic Sci.">
        <title>Genomic Encyclopedia of Bacterial and Archaeal Type Strains, Phase III: the genomes of soil and plant-associated and newly described type strains.</title>
        <authorList>
            <person name="Whitman W.B."/>
            <person name="Woyke T."/>
            <person name="Klenk H.P."/>
            <person name="Zhou Y."/>
            <person name="Lilburn T.G."/>
            <person name="Beck B.J."/>
            <person name="De Vos P."/>
            <person name="Vandamme P."/>
            <person name="Eisen J.A."/>
            <person name="Garrity G."/>
            <person name="Hugenholtz P."/>
            <person name="Kyrpides N.C."/>
        </authorList>
    </citation>
    <scope>NUCLEOTIDE SEQUENCE [LARGE SCALE GENOMIC DNA]</scope>
    <source>
        <strain evidence="5 6">VKM Ac-2572</strain>
    </source>
</reference>
<dbReference type="InterPro" id="IPR050300">
    <property type="entry name" value="GDXG_lipolytic_enzyme"/>
</dbReference>
<dbReference type="EMBL" id="SLWN01000011">
    <property type="protein sequence ID" value="TCO21384.1"/>
    <property type="molecule type" value="Genomic_DNA"/>
</dbReference>
<keyword evidence="2" id="KW-0378">Hydrolase</keyword>
<dbReference type="RefSeq" id="WP_132212740.1">
    <property type="nucleotide sequence ID" value="NZ_SLWN01000011.1"/>
</dbReference>
<dbReference type="Pfam" id="PF07859">
    <property type="entry name" value="Abhydrolase_3"/>
    <property type="match status" value="1"/>
</dbReference>
<comment type="similarity">
    <text evidence="1">Belongs to the 'GDXG' lipolytic enzyme family.</text>
</comment>
<evidence type="ECO:0000313" key="6">
    <source>
        <dbReference type="Proteomes" id="UP000294508"/>
    </source>
</evidence>
<dbReference type="AlphaFoldDB" id="A0A4R2H7N7"/>
<comment type="caution">
    <text evidence="5">The sequence shown here is derived from an EMBL/GenBank/DDBJ whole genome shotgun (WGS) entry which is preliminary data.</text>
</comment>
<dbReference type="PROSITE" id="PS01174">
    <property type="entry name" value="LIPASE_GDXG_SER"/>
    <property type="match status" value="1"/>
</dbReference>
<name>A0A4R2H7N7_9ACTN</name>
<dbReference type="PROSITE" id="PS01173">
    <property type="entry name" value="LIPASE_GDXG_HIS"/>
    <property type="match status" value="1"/>
</dbReference>
<dbReference type="PANTHER" id="PTHR48081">
    <property type="entry name" value="AB HYDROLASE SUPERFAMILY PROTEIN C4A8.06C"/>
    <property type="match status" value="1"/>
</dbReference>